<feature type="signal peptide" evidence="1">
    <location>
        <begin position="1"/>
        <end position="26"/>
    </location>
</feature>
<dbReference type="Proteomes" id="UP001595836">
    <property type="component" value="Unassembled WGS sequence"/>
</dbReference>
<feature type="chain" id="PRO_5046752870" description="Copper chaperone PCu(A)C" evidence="1">
    <location>
        <begin position="27"/>
        <end position="190"/>
    </location>
</feature>
<evidence type="ECO:0008006" key="4">
    <source>
        <dbReference type="Google" id="ProtNLM"/>
    </source>
</evidence>
<keyword evidence="3" id="KW-1185">Reference proteome</keyword>
<keyword evidence="1" id="KW-0732">Signal</keyword>
<protein>
    <recommendedName>
        <fullName evidence="4">Copper chaperone PCu(A)C</fullName>
    </recommendedName>
</protein>
<name>A0ABV9PNU0_9ACTN</name>
<proteinExistence type="predicted"/>
<evidence type="ECO:0000313" key="3">
    <source>
        <dbReference type="Proteomes" id="UP001595836"/>
    </source>
</evidence>
<sequence>MTSPNTGLRRTALVVLAVGAALGASACGSGQVSQTANQVAAVDGGRGSAGDLSVNDFQVLIPQDGGEARVGFAASYTGYGMEDPIGIESAEVDGMPVQLGDTRPMERGCSIVFDASPDAAPMPPAADVCLEHATAMLPGGEELHIGTSVPATVSFSNGERIELDAAVMAEPLEIGEYTRPAETAAPSEGH</sequence>
<reference evidence="3" key="1">
    <citation type="journal article" date="2019" name="Int. J. Syst. Evol. Microbiol.">
        <title>The Global Catalogue of Microorganisms (GCM) 10K type strain sequencing project: providing services to taxonomists for standard genome sequencing and annotation.</title>
        <authorList>
            <consortium name="The Broad Institute Genomics Platform"/>
            <consortium name="The Broad Institute Genome Sequencing Center for Infectious Disease"/>
            <person name="Wu L."/>
            <person name="Ma J."/>
        </authorList>
    </citation>
    <scope>NUCLEOTIDE SEQUENCE [LARGE SCALE GENOMIC DNA]</scope>
    <source>
        <strain evidence="3">JCM 11882</strain>
    </source>
</reference>
<evidence type="ECO:0000256" key="1">
    <source>
        <dbReference type="SAM" id="SignalP"/>
    </source>
</evidence>
<dbReference type="EMBL" id="JBHSHP010000009">
    <property type="protein sequence ID" value="MFC4754030.1"/>
    <property type="molecule type" value="Genomic_DNA"/>
</dbReference>
<gene>
    <name evidence="2" type="ORF">ACFO7U_04440</name>
</gene>
<accession>A0ABV9PNU0</accession>
<dbReference type="RefSeq" id="WP_230929934.1">
    <property type="nucleotide sequence ID" value="NZ_BAABCD010000006.1"/>
</dbReference>
<evidence type="ECO:0000313" key="2">
    <source>
        <dbReference type="EMBL" id="MFC4754030.1"/>
    </source>
</evidence>
<organism evidence="2 3">
    <name type="scientific">Dietzia aurantiaca</name>
    <dbReference type="NCBI Taxonomy" id="983873"/>
    <lineage>
        <taxon>Bacteria</taxon>
        <taxon>Bacillati</taxon>
        <taxon>Actinomycetota</taxon>
        <taxon>Actinomycetes</taxon>
        <taxon>Mycobacteriales</taxon>
        <taxon>Dietziaceae</taxon>
        <taxon>Dietzia</taxon>
    </lineage>
</organism>
<comment type="caution">
    <text evidence="2">The sequence shown here is derived from an EMBL/GenBank/DDBJ whole genome shotgun (WGS) entry which is preliminary data.</text>
</comment>